<evidence type="ECO:0000256" key="3">
    <source>
        <dbReference type="ARBA" id="ARBA00022525"/>
    </source>
</evidence>
<feature type="domain" description="Granulins" evidence="6">
    <location>
        <begin position="236"/>
        <end position="249"/>
    </location>
</feature>
<name>A0AAV7AZG2_ENGPU</name>
<dbReference type="PROSITE" id="PS00799">
    <property type="entry name" value="GRANULINS"/>
    <property type="match status" value="6"/>
</dbReference>
<protein>
    <recommendedName>
        <fullName evidence="6">Granulins domain-containing protein</fullName>
    </recommendedName>
</protein>
<keyword evidence="3" id="KW-0964">Secreted</keyword>
<proteinExistence type="inferred from homology"/>
<gene>
    <name evidence="7" type="ORF">GDO81_013309</name>
</gene>
<keyword evidence="4" id="KW-1015">Disulfide bond</keyword>
<dbReference type="AlphaFoldDB" id="A0AAV7AZG2"/>
<dbReference type="PANTHER" id="PTHR12274:SF3">
    <property type="entry name" value="PROGRANULIN"/>
    <property type="match status" value="1"/>
</dbReference>
<accession>A0AAV7AZG2</accession>
<comment type="subcellular location">
    <subcellularLocation>
        <location evidence="1">Secreted</location>
    </subcellularLocation>
</comment>
<feature type="domain" description="Granulins" evidence="6">
    <location>
        <begin position="155"/>
        <end position="168"/>
    </location>
</feature>
<evidence type="ECO:0000256" key="5">
    <source>
        <dbReference type="SAM" id="SignalP"/>
    </source>
</evidence>
<feature type="domain" description="Granulins" evidence="6">
    <location>
        <begin position="311"/>
        <end position="324"/>
    </location>
</feature>
<dbReference type="InterPro" id="IPR037277">
    <property type="entry name" value="Granulin_sf"/>
</dbReference>
<evidence type="ECO:0000259" key="6">
    <source>
        <dbReference type="PROSITE" id="PS00799"/>
    </source>
</evidence>
<feature type="domain" description="Granulins" evidence="6">
    <location>
        <begin position="450"/>
        <end position="463"/>
    </location>
</feature>
<feature type="domain" description="Granulins" evidence="6">
    <location>
        <begin position="92"/>
        <end position="105"/>
    </location>
</feature>
<feature type="signal peptide" evidence="5">
    <location>
        <begin position="1"/>
        <end position="16"/>
    </location>
</feature>
<keyword evidence="8" id="KW-1185">Reference proteome</keyword>
<dbReference type="GO" id="GO:0005576">
    <property type="term" value="C:extracellular region"/>
    <property type="evidence" value="ECO:0007669"/>
    <property type="project" value="UniProtKB-SubCell"/>
</dbReference>
<evidence type="ECO:0000313" key="8">
    <source>
        <dbReference type="Proteomes" id="UP000824782"/>
    </source>
</evidence>
<reference evidence="7" key="1">
    <citation type="thesis" date="2020" institute="ProQuest LLC" country="789 East Eisenhower Parkway, Ann Arbor, MI, USA">
        <title>Comparative Genomics and Chromosome Evolution.</title>
        <authorList>
            <person name="Mudd A.B."/>
        </authorList>
    </citation>
    <scope>NUCLEOTIDE SEQUENCE</scope>
    <source>
        <strain evidence="7">237g6f4</strain>
        <tissue evidence="7">Blood</tissue>
    </source>
</reference>
<dbReference type="Pfam" id="PF00396">
    <property type="entry name" value="Granulin"/>
    <property type="match status" value="7"/>
</dbReference>
<dbReference type="InterPro" id="IPR000118">
    <property type="entry name" value="Granulin"/>
</dbReference>
<feature type="chain" id="PRO_5043686680" description="Granulins domain-containing protein" evidence="5">
    <location>
        <begin position="17"/>
        <end position="560"/>
    </location>
</feature>
<dbReference type="InterPro" id="IPR039036">
    <property type="entry name" value="Granulin_fam"/>
</dbReference>
<comment type="similarity">
    <text evidence="2">Belongs to the granulin family.</text>
</comment>
<dbReference type="EMBL" id="WNYA01000006">
    <property type="protein sequence ID" value="KAG8566592.1"/>
    <property type="molecule type" value="Genomic_DNA"/>
</dbReference>
<evidence type="ECO:0000256" key="1">
    <source>
        <dbReference type="ARBA" id="ARBA00004613"/>
    </source>
</evidence>
<feature type="domain" description="Granulins" evidence="6">
    <location>
        <begin position="522"/>
        <end position="535"/>
    </location>
</feature>
<sequence>MVPPWSLLLLVASAAAVLCPDGRTCGDHTLCCELPDGKGYGCCPETEVVTRSLPMITSEVSCSDEGCPEEYSCIGTPQGGSACCPFAQGTSCLDGHHCCPSGSHCSEDGHYCVPASNLSAIICPDGTSECPNDATCCQMSDQTWGCCPIPQATCCTDHLHCCPHASVCDLEHGKCVSENGEVPLSKKVPARVKLTSAKNVQRVTCGDGSFCPDGTTCCMTEDKHYGCCPFLSAVCCEDFVHCCPSGTTCDVSHKKCVNANFEIPMYNKIPVLHEEATVKCDDATSCPGTTTCCRLPSGEWGCCPFEKAVCCGDHLHCCPAGYTCLKDTCNKEGDSIPWAKKFSAMKLESSDVQCDQTTSCPDKTTCCRLPSGEWGCCPYEQATCCPSGLTCDEQATCVLGQFSTPRYSKNNARAPEVKCDKSHSCAQGTTCCHTEGGGWACCPLEEAVCCTDHLHCCPSGYTCDVASGTCNKPSGDLEKATPIQPLGYVWCDGTYACSDGQTCCVGIGGMWTCCPYSQGVCCPDRVHCCPYGHVCLFSGAQCSRSGSPRWDLGWKEKPLL</sequence>
<dbReference type="Gene3D" id="2.10.25.160">
    <property type="entry name" value="Granulin"/>
    <property type="match status" value="7"/>
</dbReference>
<comment type="caution">
    <text evidence="7">The sequence shown here is derived from an EMBL/GenBank/DDBJ whole genome shotgun (WGS) entry which is preliminary data.</text>
</comment>
<evidence type="ECO:0000313" key="7">
    <source>
        <dbReference type="EMBL" id="KAG8566592.1"/>
    </source>
</evidence>
<dbReference type="SUPFAM" id="SSF57277">
    <property type="entry name" value="Granulin repeat"/>
    <property type="match status" value="6"/>
</dbReference>
<dbReference type="SMART" id="SM00277">
    <property type="entry name" value="GRAN"/>
    <property type="match status" value="7"/>
</dbReference>
<organism evidence="7 8">
    <name type="scientific">Engystomops pustulosus</name>
    <name type="common">Tungara frog</name>
    <name type="synonym">Physalaemus pustulosus</name>
    <dbReference type="NCBI Taxonomy" id="76066"/>
    <lineage>
        <taxon>Eukaryota</taxon>
        <taxon>Metazoa</taxon>
        <taxon>Chordata</taxon>
        <taxon>Craniata</taxon>
        <taxon>Vertebrata</taxon>
        <taxon>Euteleostomi</taxon>
        <taxon>Amphibia</taxon>
        <taxon>Batrachia</taxon>
        <taxon>Anura</taxon>
        <taxon>Neobatrachia</taxon>
        <taxon>Hyloidea</taxon>
        <taxon>Leptodactylidae</taxon>
        <taxon>Leiuperinae</taxon>
        <taxon>Engystomops</taxon>
    </lineage>
</organism>
<dbReference type="PANTHER" id="PTHR12274">
    <property type="entry name" value="GRANULIN"/>
    <property type="match status" value="1"/>
</dbReference>
<evidence type="ECO:0000256" key="2">
    <source>
        <dbReference type="ARBA" id="ARBA00010093"/>
    </source>
</evidence>
<keyword evidence="5" id="KW-0732">Signal</keyword>
<evidence type="ECO:0000256" key="4">
    <source>
        <dbReference type="ARBA" id="ARBA00023157"/>
    </source>
</evidence>
<dbReference type="Proteomes" id="UP000824782">
    <property type="component" value="Unassembled WGS sequence"/>
</dbReference>